<evidence type="ECO:0000256" key="16">
    <source>
        <dbReference type="SAM" id="SignalP"/>
    </source>
</evidence>
<dbReference type="SUPFAM" id="SSF48695">
    <property type="entry name" value="Multiheme cytochromes"/>
    <property type="match status" value="1"/>
</dbReference>
<evidence type="ECO:0000313" key="17">
    <source>
        <dbReference type="EMBL" id="STO59992.1"/>
    </source>
</evidence>
<feature type="binding site" description="axial binding residue" evidence="15">
    <location>
        <position position="96"/>
    </location>
    <ligand>
        <name>heme c</name>
        <dbReference type="ChEBI" id="CHEBI:61717"/>
        <label>2</label>
    </ligand>
    <ligandPart>
        <name>Fe</name>
        <dbReference type="ChEBI" id="CHEBI:18248"/>
    </ligandPart>
</feature>
<dbReference type="AlphaFoldDB" id="A0A377HU83"/>
<feature type="binding site" description="axial binding residue" evidence="15">
    <location>
        <position position="79"/>
    </location>
    <ligand>
        <name>heme c</name>
        <dbReference type="ChEBI" id="CHEBI:61717"/>
        <label>1</label>
    </ligand>
    <ligandPart>
        <name>Fe</name>
        <dbReference type="ChEBI" id="CHEBI:18248"/>
    </ligandPart>
</feature>
<feature type="binding site" description="covalent" evidence="14">
    <location>
        <position position="78"/>
    </location>
    <ligand>
        <name>heme c</name>
        <dbReference type="ChEBI" id="CHEBI:61717"/>
        <label>1</label>
    </ligand>
</feature>
<feature type="binding site" description="covalent" evidence="14">
    <location>
        <position position="115"/>
    </location>
    <ligand>
        <name>heme c</name>
        <dbReference type="ChEBI" id="CHEBI:61717"/>
        <label>2</label>
    </ligand>
</feature>
<organism evidence="17 18">
    <name type="scientific">Canicola haemoglobinophilus</name>
    <dbReference type="NCBI Taxonomy" id="733"/>
    <lineage>
        <taxon>Bacteria</taxon>
        <taxon>Pseudomonadati</taxon>
        <taxon>Pseudomonadota</taxon>
        <taxon>Gammaproteobacteria</taxon>
        <taxon>Pasteurellales</taxon>
        <taxon>Pasteurellaceae</taxon>
        <taxon>Canicola</taxon>
    </lineage>
</organism>
<protein>
    <recommendedName>
        <fullName evidence="4 13">Periplasmic nitrate reductase, electron transfer subunit</fullName>
    </recommendedName>
    <alternativeName>
        <fullName evidence="12 13">Diheme cytochrome c NapB</fullName>
    </alternativeName>
</protein>
<dbReference type="PANTHER" id="PTHR38604">
    <property type="entry name" value="PERIPLASMIC NITRATE REDUCTASE, ELECTRON TRANSFER SUBUNIT"/>
    <property type="match status" value="1"/>
</dbReference>
<evidence type="ECO:0000256" key="1">
    <source>
        <dbReference type="ARBA" id="ARBA00002599"/>
    </source>
</evidence>
<name>A0A377HU83_9PAST</name>
<keyword evidence="6 14" id="KW-0349">Heme</keyword>
<keyword evidence="10 13" id="KW-0249">Electron transport</keyword>
<comment type="similarity">
    <text evidence="3 13">Belongs to the NapB family.</text>
</comment>
<dbReference type="EMBL" id="UGHF01000001">
    <property type="protein sequence ID" value="STO59992.1"/>
    <property type="molecule type" value="Genomic_DNA"/>
</dbReference>
<evidence type="ECO:0000256" key="11">
    <source>
        <dbReference type="ARBA" id="ARBA00023004"/>
    </source>
</evidence>
<evidence type="ECO:0000256" key="4">
    <source>
        <dbReference type="ARBA" id="ARBA00013773"/>
    </source>
</evidence>
<evidence type="ECO:0000256" key="5">
    <source>
        <dbReference type="ARBA" id="ARBA00022448"/>
    </source>
</evidence>
<evidence type="ECO:0000256" key="7">
    <source>
        <dbReference type="ARBA" id="ARBA00022723"/>
    </source>
</evidence>
<proteinExistence type="inferred from homology"/>
<evidence type="ECO:0000256" key="8">
    <source>
        <dbReference type="ARBA" id="ARBA00022729"/>
    </source>
</evidence>
<keyword evidence="5 13" id="KW-0813">Transport</keyword>
<keyword evidence="11 15" id="KW-0408">Iron</keyword>
<feature type="binding site" description="covalent" evidence="14">
    <location>
        <position position="118"/>
    </location>
    <ligand>
        <name>heme c</name>
        <dbReference type="ChEBI" id="CHEBI:61717"/>
        <label>2</label>
    </ligand>
</feature>
<evidence type="ECO:0000256" key="15">
    <source>
        <dbReference type="PIRSR" id="PIRSR006105-2"/>
    </source>
</evidence>
<dbReference type="Gene3D" id="1.10.1130.10">
    <property type="entry name" value="Flavocytochrome C3, Chain A"/>
    <property type="match status" value="1"/>
</dbReference>
<dbReference type="InterPro" id="IPR036280">
    <property type="entry name" value="Multihaem_cyt_sf"/>
</dbReference>
<feature type="chain" id="PRO_5016581819" description="Periplasmic nitrate reductase, electron transfer subunit" evidence="16">
    <location>
        <begin position="20"/>
        <end position="141"/>
    </location>
</feature>
<keyword evidence="7 15" id="KW-0479">Metal-binding</keyword>
<evidence type="ECO:0000256" key="10">
    <source>
        <dbReference type="ARBA" id="ARBA00022982"/>
    </source>
</evidence>
<gene>
    <name evidence="17" type="primary">napB</name>
    <name evidence="17" type="ORF">NCTC1659_01257</name>
</gene>
<dbReference type="Pfam" id="PF03892">
    <property type="entry name" value="NapB"/>
    <property type="match status" value="1"/>
</dbReference>
<keyword evidence="18" id="KW-1185">Reference proteome</keyword>
<comment type="subcellular location">
    <subcellularLocation>
        <location evidence="2 13">Periplasm</location>
    </subcellularLocation>
</comment>
<comment type="subunit">
    <text evidence="13">Component of the periplasmic nitrate reductase NapAB complex composed of NapA and NapB.</text>
</comment>
<keyword evidence="8 16" id="KW-0732">Signal</keyword>
<dbReference type="GO" id="GO:0046872">
    <property type="term" value="F:metal ion binding"/>
    <property type="evidence" value="ECO:0007669"/>
    <property type="project" value="UniProtKB-KW"/>
</dbReference>
<evidence type="ECO:0000313" key="18">
    <source>
        <dbReference type="Proteomes" id="UP000254329"/>
    </source>
</evidence>
<dbReference type="GO" id="GO:0042597">
    <property type="term" value="C:periplasmic space"/>
    <property type="evidence" value="ECO:0007669"/>
    <property type="project" value="UniProtKB-SubCell"/>
</dbReference>
<dbReference type="GO" id="GO:0009061">
    <property type="term" value="P:anaerobic respiration"/>
    <property type="evidence" value="ECO:0007669"/>
    <property type="project" value="InterPro"/>
</dbReference>
<dbReference type="Proteomes" id="UP000254329">
    <property type="component" value="Unassembled WGS sequence"/>
</dbReference>
<dbReference type="PIRSF" id="PIRSF006105">
    <property type="entry name" value="NapB"/>
    <property type="match status" value="1"/>
</dbReference>
<evidence type="ECO:0000256" key="2">
    <source>
        <dbReference type="ARBA" id="ARBA00004418"/>
    </source>
</evidence>
<reference evidence="17 18" key="1">
    <citation type="submission" date="2018-06" db="EMBL/GenBank/DDBJ databases">
        <authorList>
            <consortium name="Pathogen Informatics"/>
            <person name="Doyle S."/>
        </authorList>
    </citation>
    <scope>NUCLEOTIDE SEQUENCE [LARGE SCALE GENOMIC DNA]</scope>
    <source>
        <strain evidence="17 18">NCTC1659</strain>
    </source>
</reference>
<sequence>MMKKTILLATALLVSSAFATQDVGKNYQDAAENVPAAFHNHVKESETPALNYVNQPPMIPHSVANYQVTKNTNQCLTCHSPENARITGATRISPTHFTDRNGNVTGQTAPRRYFCLHCHVPQADVEPIVPNEFKPMKGYGN</sequence>
<evidence type="ECO:0000256" key="3">
    <source>
        <dbReference type="ARBA" id="ARBA00007368"/>
    </source>
</evidence>
<feature type="binding site" description="axial binding residue" evidence="15">
    <location>
        <position position="119"/>
    </location>
    <ligand>
        <name>heme c</name>
        <dbReference type="ChEBI" id="CHEBI:61717"/>
        <label>2</label>
    </ligand>
    <ligandPart>
        <name>Fe</name>
        <dbReference type="ChEBI" id="CHEBI:18248"/>
    </ligandPart>
</feature>
<evidence type="ECO:0000256" key="13">
    <source>
        <dbReference type="PIRNR" id="PIRNR006105"/>
    </source>
</evidence>
<dbReference type="PANTHER" id="PTHR38604:SF1">
    <property type="entry name" value="PERIPLASMIC NITRATE REDUCTASE, ELECTRON TRANSFER SUBUNIT"/>
    <property type="match status" value="1"/>
</dbReference>
<keyword evidence="9 13" id="KW-0574">Periplasm</keyword>
<feature type="signal peptide" evidence="16">
    <location>
        <begin position="1"/>
        <end position="19"/>
    </location>
</feature>
<evidence type="ECO:0000256" key="14">
    <source>
        <dbReference type="PIRSR" id="PIRSR006105-1"/>
    </source>
</evidence>
<comment type="function">
    <text evidence="1">Electron transfer subunit of the periplasmic nitrate reductase complex NapAB. Receives electrons from the membrane-anchored tetraheme c-type NapC protein and transfers these to NapA subunit, thus allowing electron flow between membrane and periplasm. Essential for periplasmic nitrate reduction with nitrate as the terminal electron acceptor.</text>
</comment>
<evidence type="ECO:0000256" key="12">
    <source>
        <dbReference type="ARBA" id="ARBA00031832"/>
    </source>
</evidence>
<evidence type="ECO:0000256" key="6">
    <source>
        <dbReference type="ARBA" id="ARBA00022617"/>
    </source>
</evidence>
<feature type="binding site" description="axial binding residue" evidence="15">
    <location>
        <position position="61"/>
    </location>
    <ligand>
        <name>heme c</name>
        <dbReference type="ChEBI" id="CHEBI:61717"/>
        <label>1</label>
    </ligand>
    <ligandPart>
        <name>Fe</name>
        <dbReference type="ChEBI" id="CHEBI:18248"/>
    </ligandPart>
</feature>
<accession>A0A377HU83</accession>
<dbReference type="InterPro" id="IPR005591">
    <property type="entry name" value="NapB"/>
</dbReference>
<dbReference type="STRING" id="733.B0186_03740"/>
<dbReference type="FunFam" id="1.10.1130.10:FF:000001">
    <property type="entry name" value="Periplasmic nitrate reductase, electron transfer subunit"/>
    <property type="match status" value="1"/>
</dbReference>
<feature type="binding site" description="covalent" evidence="14">
    <location>
        <position position="75"/>
    </location>
    <ligand>
        <name>heme c</name>
        <dbReference type="ChEBI" id="CHEBI:61717"/>
        <label>1</label>
    </ligand>
</feature>
<comment type="PTM">
    <text evidence="14">Binds 2 heme C groups per subunit.</text>
</comment>
<evidence type="ECO:0000256" key="9">
    <source>
        <dbReference type="ARBA" id="ARBA00022764"/>
    </source>
</evidence>